<keyword evidence="1" id="KW-1133">Transmembrane helix</keyword>
<dbReference type="AlphaFoldDB" id="A0A382AVB1"/>
<dbReference type="EMBL" id="UINC01026825">
    <property type="protein sequence ID" value="SVB04983.1"/>
    <property type="molecule type" value="Genomic_DNA"/>
</dbReference>
<feature type="transmembrane region" description="Helical" evidence="1">
    <location>
        <begin position="66"/>
        <end position="86"/>
    </location>
</feature>
<sequence length="87" mass="10120">MDGYTVLAGFLLFFLFFIYITWFGFSVKVENQKEQPEKISINPYDQLPLHRKLIDKKNDKVGMFDLGNHILIIGLILIVIFVSLNVE</sequence>
<evidence type="ECO:0000313" key="2">
    <source>
        <dbReference type="EMBL" id="SVB04983.1"/>
    </source>
</evidence>
<proteinExistence type="predicted"/>
<organism evidence="2">
    <name type="scientific">marine metagenome</name>
    <dbReference type="NCBI Taxonomy" id="408172"/>
    <lineage>
        <taxon>unclassified sequences</taxon>
        <taxon>metagenomes</taxon>
        <taxon>ecological metagenomes</taxon>
    </lineage>
</organism>
<feature type="transmembrane region" description="Helical" evidence="1">
    <location>
        <begin position="6"/>
        <end position="25"/>
    </location>
</feature>
<evidence type="ECO:0000256" key="1">
    <source>
        <dbReference type="SAM" id="Phobius"/>
    </source>
</evidence>
<accession>A0A382AVB1</accession>
<protein>
    <submittedName>
        <fullName evidence="2">Uncharacterized protein</fullName>
    </submittedName>
</protein>
<keyword evidence="1" id="KW-0472">Membrane</keyword>
<keyword evidence="1" id="KW-0812">Transmembrane</keyword>
<reference evidence="2" key="1">
    <citation type="submission" date="2018-05" db="EMBL/GenBank/DDBJ databases">
        <authorList>
            <person name="Lanie J.A."/>
            <person name="Ng W.-L."/>
            <person name="Kazmierczak K.M."/>
            <person name="Andrzejewski T.M."/>
            <person name="Davidsen T.M."/>
            <person name="Wayne K.J."/>
            <person name="Tettelin H."/>
            <person name="Glass J.I."/>
            <person name="Rusch D."/>
            <person name="Podicherti R."/>
            <person name="Tsui H.-C.T."/>
            <person name="Winkler M.E."/>
        </authorList>
    </citation>
    <scope>NUCLEOTIDE SEQUENCE</scope>
</reference>
<gene>
    <name evidence="2" type="ORF">METZ01_LOCUS157837</name>
</gene>
<name>A0A382AVB1_9ZZZZ</name>